<dbReference type="Gene3D" id="1.10.540.10">
    <property type="entry name" value="Acyl-CoA dehydrogenase/oxidase, N-terminal domain"/>
    <property type="match status" value="1"/>
</dbReference>
<dbReference type="SUPFAM" id="SSF47203">
    <property type="entry name" value="Acyl-CoA dehydrogenase C-terminal domain-like"/>
    <property type="match status" value="1"/>
</dbReference>
<comment type="pathway">
    <text evidence="2">Amino-acid degradation; L-valine degradation.</text>
</comment>
<dbReference type="Gene3D" id="1.20.140.10">
    <property type="entry name" value="Butyryl-CoA Dehydrogenase, subunit A, domain 3"/>
    <property type="match status" value="1"/>
</dbReference>
<sequence>MDANDGFAPEIVALRRTVRDFADREVRPRVKDMEAQEQISEELIGLMGEVGFFGVALPEKSGGAGLGELGMVVTLEELSRAHVSTALLLTASSGLAGRIINVHGSDEQQRSYLRQLASGELIGSFCLTEPSAGSDVSALSTTAHLDGDDYVLSGQKTYVTNGDRAGIYLIFAKLEPGRGRDGIALFIVERKARGLSVVRVEDKMGLRASGTAQIALDDVRVTKNQLVGEADEGFRIALGTLNGSRVGIGAMCLGVAKEALELGWQYAHERELFGQTVGDFQVTQHAFADMEVEIFAIESMVYRTARRLSNGDDVAAEASICKIFATEAAQRIVDRSLQMHGGAGYLKDSAIERLYRDIRVARIYEGANEVQRNNVYRVMKRQRQ</sequence>
<dbReference type="Pfam" id="PF02771">
    <property type="entry name" value="Acyl-CoA_dh_N"/>
    <property type="match status" value="1"/>
</dbReference>
<dbReference type="PIRSF" id="PIRSF016578">
    <property type="entry name" value="HsaA"/>
    <property type="match status" value="1"/>
</dbReference>
<evidence type="ECO:0000256" key="4">
    <source>
        <dbReference type="ARBA" id="ARBA00022456"/>
    </source>
</evidence>
<keyword evidence="7 8" id="KW-0560">Oxidoreductase</keyword>
<dbReference type="EMBL" id="GU474878">
    <property type="protein sequence ID" value="ADI17987.1"/>
    <property type="molecule type" value="Genomic_DNA"/>
</dbReference>
<keyword evidence="4" id="KW-0101">Branched-chain amino acid catabolism</keyword>
<evidence type="ECO:0000256" key="7">
    <source>
        <dbReference type="ARBA" id="ARBA00023002"/>
    </source>
</evidence>
<dbReference type="InterPro" id="IPR006091">
    <property type="entry name" value="Acyl-CoA_Oxase/DH_mid-dom"/>
</dbReference>
<evidence type="ECO:0000259" key="10">
    <source>
        <dbReference type="Pfam" id="PF02770"/>
    </source>
</evidence>
<dbReference type="AlphaFoldDB" id="E0XU96"/>
<proteinExistence type="inferred from homology"/>
<dbReference type="PROSITE" id="PS00073">
    <property type="entry name" value="ACYL_COA_DH_2"/>
    <property type="match status" value="1"/>
</dbReference>
<evidence type="ECO:0000313" key="12">
    <source>
        <dbReference type="EMBL" id="ADI17987.1"/>
    </source>
</evidence>
<dbReference type="GO" id="GO:0009083">
    <property type="term" value="P:branched-chain amino acid catabolic process"/>
    <property type="evidence" value="ECO:0007669"/>
    <property type="project" value="UniProtKB-KW"/>
</dbReference>
<dbReference type="FunFam" id="1.20.140.10:FF:000001">
    <property type="entry name" value="Acyl-CoA dehydrogenase"/>
    <property type="match status" value="1"/>
</dbReference>
<protein>
    <submittedName>
        <fullName evidence="12">Acyl-CoA dehydrogenases</fullName>
    </submittedName>
</protein>
<dbReference type="GO" id="GO:0003995">
    <property type="term" value="F:acyl-CoA dehydrogenase activity"/>
    <property type="evidence" value="ECO:0007669"/>
    <property type="project" value="InterPro"/>
</dbReference>
<evidence type="ECO:0000256" key="8">
    <source>
        <dbReference type="RuleBase" id="RU362125"/>
    </source>
</evidence>
<feature type="domain" description="Acyl-CoA oxidase/dehydrogenase middle" evidence="10">
    <location>
        <begin position="124"/>
        <end position="219"/>
    </location>
</feature>
<keyword evidence="5 8" id="KW-0285">Flavoprotein</keyword>
<dbReference type="Pfam" id="PF00441">
    <property type="entry name" value="Acyl-CoA_dh_1"/>
    <property type="match status" value="1"/>
</dbReference>
<dbReference type="PROSITE" id="PS00072">
    <property type="entry name" value="ACYL_COA_DH_1"/>
    <property type="match status" value="1"/>
</dbReference>
<evidence type="ECO:0000256" key="2">
    <source>
        <dbReference type="ARBA" id="ARBA00005109"/>
    </source>
</evidence>
<name>E0XU96_9CHLR</name>
<evidence type="ECO:0000259" key="9">
    <source>
        <dbReference type="Pfam" id="PF00441"/>
    </source>
</evidence>
<dbReference type="FunFam" id="2.40.110.10:FF:000001">
    <property type="entry name" value="Acyl-CoA dehydrogenase, mitochondrial"/>
    <property type="match status" value="1"/>
</dbReference>
<dbReference type="InterPro" id="IPR036250">
    <property type="entry name" value="AcylCo_DH-like_C"/>
</dbReference>
<dbReference type="InterPro" id="IPR009100">
    <property type="entry name" value="AcylCoA_DH/oxidase_NM_dom_sf"/>
</dbReference>
<keyword evidence="6 8" id="KW-0274">FAD</keyword>
<dbReference type="InterPro" id="IPR037069">
    <property type="entry name" value="AcylCoA_DH/ox_N_sf"/>
</dbReference>
<comment type="cofactor">
    <cofactor evidence="1 8">
        <name>FAD</name>
        <dbReference type="ChEBI" id="CHEBI:57692"/>
    </cofactor>
</comment>
<dbReference type="InterPro" id="IPR009075">
    <property type="entry name" value="AcylCo_DH/oxidase_C"/>
</dbReference>
<accession>E0XU96</accession>
<feature type="domain" description="Acyl-CoA dehydrogenase/oxidase C-terminal" evidence="9">
    <location>
        <begin position="231"/>
        <end position="379"/>
    </location>
</feature>
<dbReference type="InterPro" id="IPR046373">
    <property type="entry name" value="Acyl-CoA_Oxase/DH_mid-dom_sf"/>
</dbReference>
<dbReference type="GO" id="GO:0050660">
    <property type="term" value="F:flavin adenine dinucleotide binding"/>
    <property type="evidence" value="ECO:0007669"/>
    <property type="project" value="InterPro"/>
</dbReference>
<organism evidence="12">
    <name type="scientific">uncultured Chloroflexi bacterium HF0200_09I09</name>
    <dbReference type="NCBI Taxonomy" id="710736"/>
    <lineage>
        <taxon>Bacteria</taxon>
        <taxon>Bacillati</taxon>
        <taxon>Chloroflexota</taxon>
        <taxon>environmental samples</taxon>
    </lineage>
</organism>
<dbReference type="PANTHER" id="PTHR43884">
    <property type="entry name" value="ACYL-COA DEHYDROGENASE"/>
    <property type="match status" value="1"/>
</dbReference>
<reference evidence="12" key="1">
    <citation type="journal article" date="2011" name="Environ. Microbiol.">
        <title>Time-series analyses of Monterey Bay coastal microbial picoplankton using a 'genome proxy' microarray.</title>
        <authorList>
            <person name="Rich V.I."/>
            <person name="Pham V.D."/>
            <person name="Eppley J."/>
            <person name="Shi Y."/>
            <person name="DeLong E.F."/>
        </authorList>
    </citation>
    <scope>NUCLEOTIDE SEQUENCE</scope>
</reference>
<dbReference type="SUPFAM" id="SSF56645">
    <property type="entry name" value="Acyl-CoA dehydrogenase NM domain-like"/>
    <property type="match status" value="1"/>
</dbReference>
<comment type="similarity">
    <text evidence="3 8">Belongs to the acyl-CoA dehydrogenase family.</text>
</comment>
<dbReference type="Gene3D" id="2.40.110.10">
    <property type="entry name" value="Butyryl-CoA Dehydrogenase, subunit A, domain 2"/>
    <property type="match status" value="1"/>
</dbReference>
<dbReference type="InterPro" id="IPR006089">
    <property type="entry name" value="Acyl-CoA_DH_CS"/>
</dbReference>
<evidence type="ECO:0000259" key="11">
    <source>
        <dbReference type="Pfam" id="PF02771"/>
    </source>
</evidence>
<dbReference type="InterPro" id="IPR013786">
    <property type="entry name" value="AcylCoA_DH/ox_N"/>
</dbReference>
<evidence type="ECO:0000256" key="3">
    <source>
        <dbReference type="ARBA" id="ARBA00009347"/>
    </source>
</evidence>
<feature type="domain" description="Acyl-CoA dehydrogenase/oxidase N-terminal" evidence="11">
    <location>
        <begin position="10"/>
        <end position="120"/>
    </location>
</feature>
<evidence type="ECO:0000256" key="1">
    <source>
        <dbReference type="ARBA" id="ARBA00001974"/>
    </source>
</evidence>
<evidence type="ECO:0000256" key="5">
    <source>
        <dbReference type="ARBA" id="ARBA00022630"/>
    </source>
</evidence>
<dbReference type="PANTHER" id="PTHR43884:SF12">
    <property type="entry name" value="ISOVALERYL-COA DEHYDROGENASE, MITOCHONDRIAL-RELATED"/>
    <property type="match status" value="1"/>
</dbReference>
<evidence type="ECO:0000256" key="6">
    <source>
        <dbReference type="ARBA" id="ARBA00022827"/>
    </source>
</evidence>
<dbReference type="Pfam" id="PF02770">
    <property type="entry name" value="Acyl-CoA_dh_M"/>
    <property type="match status" value="1"/>
</dbReference>